<dbReference type="Gene3D" id="3.40.50.2000">
    <property type="entry name" value="Glycogen Phosphorylase B"/>
    <property type="match status" value="2"/>
</dbReference>
<evidence type="ECO:0000256" key="2">
    <source>
        <dbReference type="ARBA" id="ARBA00022676"/>
    </source>
</evidence>
<comment type="similarity">
    <text evidence="1">Belongs to the glycosyltransferase 28 family.</text>
</comment>
<feature type="domain" description="Erythromycin biosynthesis protein CIII-like N-terminal" evidence="6">
    <location>
        <begin position="22"/>
        <end position="259"/>
    </location>
</feature>
<dbReference type="AlphaFoldDB" id="A0A077KSZ7"/>
<feature type="domain" description="Erythromycin biosynthesis protein CIII-like C-terminal" evidence="5">
    <location>
        <begin position="277"/>
        <end position="418"/>
    </location>
</feature>
<organism evidence="7">
    <name type="scientific">Streptomyces sp. ML694-90F3</name>
    <dbReference type="NCBI Taxonomy" id="1265536"/>
    <lineage>
        <taxon>Bacteria</taxon>
        <taxon>Bacillati</taxon>
        <taxon>Actinomycetota</taxon>
        <taxon>Actinomycetes</taxon>
        <taxon>Kitasatosporales</taxon>
        <taxon>Streptomycetaceae</taxon>
        <taxon>Streptomyces</taxon>
    </lineage>
</organism>
<evidence type="ECO:0000256" key="3">
    <source>
        <dbReference type="ARBA" id="ARBA00022679"/>
    </source>
</evidence>
<dbReference type="SUPFAM" id="SSF53756">
    <property type="entry name" value="UDP-Glycosyltransferase/glycogen phosphorylase"/>
    <property type="match status" value="1"/>
</dbReference>
<dbReference type="EMBL" id="AB767280">
    <property type="protein sequence ID" value="BAP34746.1"/>
    <property type="molecule type" value="Genomic_DNA"/>
</dbReference>
<dbReference type="CDD" id="cd03784">
    <property type="entry name" value="GT1_Gtf-like"/>
    <property type="match status" value="1"/>
</dbReference>
<dbReference type="InterPro" id="IPR010610">
    <property type="entry name" value="EryCIII-like_C"/>
</dbReference>
<evidence type="ECO:0000313" key="7">
    <source>
        <dbReference type="EMBL" id="BAP34746.1"/>
    </source>
</evidence>
<evidence type="ECO:0000259" key="5">
    <source>
        <dbReference type="Pfam" id="PF06722"/>
    </source>
</evidence>
<dbReference type="Pfam" id="PF21036">
    <property type="entry name" value="EryCIII-like_N"/>
    <property type="match status" value="1"/>
</dbReference>
<dbReference type="InterPro" id="IPR030953">
    <property type="entry name" value="Glycosyl_450act"/>
</dbReference>
<dbReference type="PANTHER" id="PTHR48050">
    <property type="entry name" value="STEROL 3-BETA-GLUCOSYLTRANSFERASE"/>
    <property type="match status" value="1"/>
</dbReference>
<reference evidence="7" key="1">
    <citation type="journal article" date="2013" name="J. Antibiot.">
        <title>Identification of the incednine biosynthetic gene cluster: characterization of novel beta-glutamate-beta-decarboxylase IdnL3.</title>
        <authorList>
            <person name="Takaishi M."/>
            <person name="Kudo F."/>
            <person name="Eguchi T."/>
        </authorList>
    </citation>
    <scope>NUCLEOTIDE SEQUENCE</scope>
    <source>
        <strain evidence="7">ML694-90F3</strain>
    </source>
</reference>
<sequence length="425" mass="47039">MRVLFTVFASKAHLFNLVTLGWALRAQGHEVCIASHPDLTETITRTGLTAVTVGDRLDMGGTAQAKGSSNQEVLSRGLSSSYEEQRAGGWDHVLAEFTLACGVRYEYLADQKFTDDLVAFCDVWRPDLVIWDALTFSGAIAARSCGAAHARMLFGLDLINRLYDDYRTFRAEQPPELRDDPLGDWFTGRLDRIGQTYRPELERELVAGQWTIDPMPPWMRLPNELTTVPVRYVPYNGPTGVPDWLSRPPERPRICLTLGLSMREDVGESTVSVTDLLGGFDGLDVEVIATLNADQVGSAAVPDNVTLVDFVPLNDLLPSCAGIVHQAGLGTHSNALVHGVPDIIVPDPFWDELERGLLAEKRGSGIVVPPGELTPERLRDAVVRIVEEPSYRETAREVRRELMEVPSPRDVVPVLEELTARHRRA</sequence>
<dbReference type="GO" id="GO:0016758">
    <property type="term" value="F:hexosyltransferase activity"/>
    <property type="evidence" value="ECO:0007669"/>
    <property type="project" value="UniProtKB-ARBA"/>
</dbReference>
<evidence type="ECO:0000256" key="1">
    <source>
        <dbReference type="ARBA" id="ARBA00006962"/>
    </source>
</evidence>
<accession>A0A077KSZ7</accession>
<proteinExistence type="inferred from homology"/>
<evidence type="ECO:0000256" key="4">
    <source>
        <dbReference type="ARBA" id="ARBA00023194"/>
    </source>
</evidence>
<evidence type="ECO:0000259" key="6">
    <source>
        <dbReference type="Pfam" id="PF21036"/>
    </source>
</evidence>
<dbReference type="NCBIfam" id="TIGR04516">
    <property type="entry name" value="glycosyl_450act"/>
    <property type="match status" value="1"/>
</dbReference>
<keyword evidence="2" id="KW-0328">Glycosyltransferase</keyword>
<keyword evidence="3 7" id="KW-0808">Transferase</keyword>
<gene>
    <name evidence="7" type="primary">idnS14</name>
</gene>
<name>A0A077KSZ7_9ACTN</name>
<dbReference type="Pfam" id="PF06722">
    <property type="entry name" value="EryCIII-like_C"/>
    <property type="match status" value="1"/>
</dbReference>
<dbReference type="InterPro" id="IPR002213">
    <property type="entry name" value="UDP_glucos_trans"/>
</dbReference>
<dbReference type="GO" id="GO:0008194">
    <property type="term" value="F:UDP-glycosyltransferase activity"/>
    <property type="evidence" value="ECO:0007669"/>
    <property type="project" value="InterPro"/>
</dbReference>
<dbReference type="GO" id="GO:0017000">
    <property type="term" value="P:antibiotic biosynthetic process"/>
    <property type="evidence" value="ECO:0007669"/>
    <property type="project" value="UniProtKB-KW"/>
</dbReference>
<protein>
    <submittedName>
        <fullName evidence="7">Glycosyltransferase</fullName>
    </submittedName>
</protein>
<dbReference type="InterPro" id="IPR048284">
    <property type="entry name" value="EryCIII-like_N"/>
</dbReference>
<keyword evidence="4" id="KW-0045">Antibiotic biosynthesis</keyword>
<dbReference type="InterPro" id="IPR050426">
    <property type="entry name" value="Glycosyltransferase_28"/>
</dbReference>
<dbReference type="PANTHER" id="PTHR48050:SF13">
    <property type="entry name" value="STEROL 3-BETA-GLUCOSYLTRANSFERASE UGT80A2"/>
    <property type="match status" value="1"/>
</dbReference>